<evidence type="ECO:0000256" key="1">
    <source>
        <dbReference type="ARBA" id="ARBA00004477"/>
    </source>
</evidence>
<dbReference type="GO" id="GO:0005789">
    <property type="term" value="C:endoplasmic reticulum membrane"/>
    <property type="evidence" value="ECO:0000318"/>
    <property type="project" value="GO_Central"/>
</dbReference>
<keyword evidence="5 8" id="KW-1133">Transmembrane helix</keyword>
<reference evidence="10 11" key="1">
    <citation type="journal article" date="2011" name="Science">
        <title>The Selaginella genome identifies genetic changes associated with the evolution of vascular plants.</title>
        <authorList>
            <person name="Banks J.A."/>
            <person name="Nishiyama T."/>
            <person name="Hasebe M."/>
            <person name="Bowman J.L."/>
            <person name="Gribskov M."/>
            <person name="dePamphilis C."/>
            <person name="Albert V.A."/>
            <person name="Aono N."/>
            <person name="Aoyama T."/>
            <person name="Ambrose B.A."/>
            <person name="Ashton N.W."/>
            <person name="Axtell M.J."/>
            <person name="Barker E."/>
            <person name="Barker M.S."/>
            <person name="Bennetzen J.L."/>
            <person name="Bonawitz N.D."/>
            <person name="Chapple C."/>
            <person name="Cheng C."/>
            <person name="Correa L.G."/>
            <person name="Dacre M."/>
            <person name="DeBarry J."/>
            <person name="Dreyer I."/>
            <person name="Elias M."/>
            <person name="Engstrom E.M."/>
            <person name="Estelle M."/>
            <person name="Feng L."/>
            <person name="Finet C."/>
            <person name="Floyd S.K."/>
            <person name="Frommer W.B."/>
            <person name="Fujita T."/>
            <person name="Gramzow L."/>
            <person name="Gutensohn M."/>
            <person name="Harholt J."/>
            <person name="Hattori M."/>
            <person name="Heyl A."/>
            <person name="Hirai T."/>
            <person name="Hiwatashi Y."/>
            <person name="Ishikawa M."/>
            <person name="Iwata M."/>
            <person name="Karol K.G."/>
            <person name="Koehler B."/>
            <person name="Kolukisaoglu U."/>
            <person name="Kubo M."/>
            <person name="Kurata T."/>
            <person name="Lalonde S."/>
            <person name="Li K."/>
            <person name="Li Y."/>
            <person name="Litt A."/>
            <person name="Lyons E."/>
            <person name="Manning G."/>
            <person name="Maruyama T."/>
            <person name="Michael T.P."/>
            <person name="Mikami K."/>
            <person name="Miyazaki S."/>
            <person name="Morinaga S."/>
            <person name="Murata T."/>
            <person name="Mueller-Roeber B."/>
            <person name="Nelson D.R."/>
            <person name="Obara M."/>
            <person name="Oguri Y."/>
            <person name="Olmstead R.G."/>
            <person name="Onodera N."/>
            <person name="Petersen B.L."/>
            <person name="Pils B."/>
            <person name="Prigge M."/>
            <person name="Rensing S.A."/>
            <person name="Riano-Pachon D.M."/>
            <person name="Roberts A.W."/>
            <person name="Sato Y."/>
            <person name="Scheller H.V."/>
            <person name="Schulz B."/>
            <person name="Schulz C."/>
            <person name="Shakirov E.V."/>
            <person name="Shibagaki N."/>
            <person name="Shinohara N."/>
            <person name="Shippen D.E."/>
            <person name="Soerensen I."/>
            <person name="Sotooka R."/>
            <person name="Sugimoto N."/>
            <person name="Sugita M."/>
            <person name="Sumikawa N."/>
            <person name="Tanurdzic M."/>
            <person name="Theissen G."/>
            <person name="Ulvskov P."/>
            <person name="Wakazuki S."/>
            <person name="Weng J.K."/>
            <person name="Willats W.W."/>
            <person name="Wipf D."/>
            <person name="Wolf P.G."/>
            <person name="Yang L."/>
            <person name="Zimmer A.D."/>
            <person name="Zhu Q."/>
            <person name="Mitros T."/>
            <person name="Hellsten U."/>
            <person name="Loque D."/>
            <person name="Otillar R."/>
            <person name="Salamov A."/>
            <person name="Schmutz J."/>
            <person name="Shapiro H."/>
            <person name="Lindquist E."/>
            <person name="Lucas S."/>
            <person name="Rokhsar D."/>
            <person name="Grigoriev I.V."/>
        </authorList>
    </citation>
    <scope>NUCLEOTIDE SEQUENCE [LARGE SCALE GENOMIC DNA]</scope>
</reference>
<evidence type="ECO:0000256" key="4">
    <source>
        <dbReference type="ARBA" id="ARBA00022824"/>
    </source>
</evidence>
<dbReference type="InterPro" id="IPR036938">
    <property type="entry name" value="PAP2/HPO_sf"/>
</dbReference>
<feature type="transmembrane region" description="Helical" evidence="8">
    <location>
        <begin position="146"/>
        <end position="163"/>
    </location>
</feature>
<dbReference type="STRING" id="88036.D8QYT6"/>
<dbReference type="Proteomes" id="UP000001514">
    <property type="component" value="Unassembled WGS sequence"/>
</dbReference>
<accession>D8QYT6</accession>
<dbReference type="Gramene" id="EFJ34672">
    <property type="protein sequence ID" value="EFJ34672"/>
    <property type="gene ID" value="SELMODRAFT_405511"/>
</dbReference>
<dbReference type="GO" id="GO:0046839">
    <property type="term" value="P:phospholipid dephosphorylation"/>
    <property type="evidence" value="ECO:0000318"/>
    <property type="project" value="GO_Central"/>
</dbReference>
<dbReference type="PANTHER" id="PTHR14969:SF28">
    <property type="entry name" value="DIHYDROSPHINGOSINE 1-PHOSPHATE PHOSPHATASE LCB3-RELATED"/>
    <property type="match status" value="1"/>
</dbReference>
<dbReference type="FunCoup" id="D8QYT6">
    <property type="interactions" value="1307"/>
</dbReference>
<dbReference type="OrthoDB" id="301434at2759"/>
<evidence type="ECO:0000256" key="6">
    <source>
        <dbReference type="ARBA" id="ARBA00023136"/>
    </source>
</evidence>
<sequence>MEAVGVPVWQVITLVTILSWLRFSSFTNLTLRARSILQPLVTQRVLKGTETILHIQRSKNPFWDVVFAVASSVVSVEFYTAFLPLLFWCGQTRLARQMTILMAVCIYVGNCVKDVVSAPRPASPPVRRLTAIKCEEESAMEFGLPSSHTINTICLSLYLFNYFMNHQQFPSDSRVWWLVLGIICLVIVLVAYGRLYLGMHTPIDVYAGIPIGLCLLMFWCCVDDHIDQFVTEGENVLPFWTSMSFLVLFAYPRPEYKTPSFEFHTAFNGVVLGVVYGSHRFYSYGQTTALSISTLQDTLNLILRLAIGFPVVLAVKELSKELAKQLLPWVCRAFFVPIYSSSYVPPLQEKAKNSDKKSSPRDEETRNLWLRLLPVIDEDHLDVDTGIRLLQYAALGWSVAELAPSIFQYLGV</sequence>
<dbReference type="OMA" id="KFMVGIV"/>
<evidence type="ECO:0000256" key="3">
    <source>
        <dbReference type="ARBA" id="ARBA00022801"/>
    </source>
</evidence>
<keyword evidence="6 8" id="KW-0472">Membrane</keyword>
<dbReference type="Gene3D" id="1.20.144.10">
    <property type="entry name" value="Phosphatidic acid phosphatase type 2/haloperoxidase"/>
    <property type="match status" value="1"/>
</dbReference>
<evidence type="ECO:0000256" key="5">
    <source>
        <dbReference type="ARBA" id="ARBA00022989"/>
    </source>
</evidence>
<evidence type="ECO:0000256" key="7">
    <source>
        <dbReference type="ARBA" id="ARBA00038324"/>
    </source>
</evidence>
<dbReference type="eggNOG" id="KOG2822">
    <property type="taxonomic scope" value="Eukaryota"/>
</dbReference>
<comment type="subcellular location">
    <subcellularLocation>
        <location evidence="1">Endoplasmic reticulum membrane</location>
        <topology evidence="1">Multi-pass membrane protein</topology>
    </subcellularLocation>
</comment>
<evidence type="ECO:0000313" key="10">
    <source>
        <dbReference type="EMBL" id="EFJ34672.1"/>
    </source>
</evidence>
<evidence type="ECO:0000313" key="11">
    <source>
        <dbReference type="Proteomes" id="UP000001514"/>
    </source>
</evidence>
<dbReference type="GO" id="GO:0042392">
    <property type="term" value="F:sphingosine-1-phosphate phosphatase activity"/>
    <property type="evidence" value="ECO:0000318"/>
    <property type="project" value="GO_Central"/>
</dbReference>
<feature type="transmembrane region" description="Helical" evidence="8">
    <location>
        <begin position="6"/>
        <end position="23"/>
    </location>
</feature>
<feature type="transmembrane region" description="Helical" evidence="8">
    <location>
        <begin position="175"/>
        <end position="197"/>
    </location>
</feature>
<dbReference type="AlphaFoldDB" id="D8QYT6"/>
<dbReference type="Pfam" id="PF01569">
    <property type="entry name" value="PAP2"/>
    <property type="match status" value="1"/>
</dbReference>
<dbReference type="HOGENOM" id="CLU_043042_0_0_1"/>
<keyword evidence="3" id="KW-0378">Hydrolase</keyword>
<dbReference type="PANTHER" id="PTHR14969">
    <property type="entry name" value="SPHINGOSINE-1-PHOSPHATE PHOSPHOHYDROLASE"/>
    <property type="match status" value="1"/>
</dbReference>
<dbReference type="KEGG" id="smo:SELMODRAFT_405511"/>
<evidence type="ECO:0000259" key="9">
    <source>
        <dbReference type="SMART" id="SM00014"/>
    </source>
</evidence>
<proteinExistence type="inferred from homology"/>
<protein>
    <recommendedName>
        <fullName evidence="9">Phosphatidic acid phosphatase type 2/haloperoxidase domain-containing protein</fullName>
    </recommendedName>
</protein>
<feature type="transmembrane region" description="Helical" evidence="8">
    <location>
        <begin position="65"/>
        <end position="88"/>
    </location>
</feature>
<dbReference type="EMBL" id="GL377569">
    <property type="protein sequence ID" value="EFJ34672.1"/>
    <property type="molecule type" value="Genomic_DNA"/>
</dbReference>
<dbReference type="SMART" id="SM00014">
    <property type="entry name" value="acidPPc"/>
    <property type="match status" value="1"/>
</dbReference>
<keyword evidence="4" id="KW-0256">Endoplasmic reticulum</keyword>
<dbReference type="SUPFAM" id="SSF48317">
    <property type="entry name" value="Acid phosphatase/Vanadium-dependent haloperoxidase"/>
    <property type="match status" value="1"/>
</dbReference>
<dbReference type="CDD" id="cd03388">
    <property type="entry name" value="PAP2_SPPase1"/>
    <property type="match status" value="1"/>
</dbReference>
<gene>
    <name evidence="10" type="ORF">SELMODRAFT_405511</name>
</gene>
<keyword evidence="11" id="KW-1185">Reference proteome</keyword>
<organism evidence="11">
    <name type="scientific">Selaginella moellendorffii</name>
    <name type="common">Spikemoss</name>
    <dbReference type="NCBI Taxonomy" id="88036"/>
    <lineage>
        <taxon>Eukaryota</taxon>
        <taxon>Viridiplantae</taxon>
        <taxon>Streptophyta</taxon>
        <taxon>Embryophyta</taxon>
        <taxon>Tracheophyta</taxon>
        <taxon>Lycopodiopsida</taxon>
        <taxon>Selaginellales</taxon>
        <taxon>Selaginellaceae</taxon>
        <taxon>Selaginella</taxon>
    </lineage>
</organism>
<dbReference type="InterPro" id="IPR000326">
    <property type="entry name" value="PAP2/HPO"/>
</dbReference>
<evidence type="ECO:0000256" key="2">
    <source>
        <dbReference type="ARBA" id="ARBA00022692"/>
    </source>
</evidence>
<feature type="transmembrane region" description="Helical" evidence="8">
    <location>
        <begin position="203"/>
        <end position="222"/>
    </location>
</feature>
<keyword evidence="2 8" id="KW-0812">Transmembrane</keyword>
<comment type="similarity">
    <text evidence="7">Belongs to the type 2 lipid phosphate phosphatase family.</text>
</comment>
<feature type="domain" description="Phosphatidic acid phosphatase type 2/haloperoxidase" evidence="9">
    <location>
        <begin position="95"/>
        <end position="220"/>
    </location>
</feature>
<dbReference type="InParanoid" id="D8QYT6"/>
<evidence type="ECO:0000256" key="8">
    <source>
        <dbReference type="SAM" id="Phobius"/>
    </source>
</evidence>
<name>D8QYT6_SELML</name>